<accession>F4KW28</accession>
<dbReference type="RefSeq" id="WP_013762790.1">
    <property type="nucleotide sequence ID" value="NC_015510.1"/>
</dbReference>
<proteinExistence type="predicted"/>
<feature type="chain" id="PRO_5003317192" evidence="1">
    <location>
        <begin position="22"/>
        <end position="604"/>
    </location>
</feature>
<reference evidence="2 3" key="1">
    <citation type="journal article" date="2011" name="Stand. Genomic Sci.">
        <title>Complete genome sequence of Haliscomenobacter hydrossis type strain (O).</title>
        <authorList>
            <consortium name="US DOE Joint Genome Institute (JGI-PGF)"/>
            <person name="Daligault H."/>
            <person name="Lapidus A."/>
            <person name="Zeytun A."/>
            <person name="Nolan M."/>
            <person name="Lucas S."/>
            <person name="Del Rio T.G."/>
            <person name="Tice H."/>
            <person name="Cheng J.F."/>
            <person name="Tapia R."/>
            <person name="Han C."/>
            <person name="Goodwin L."/>
            <person name="Pitluck S."/>
            <person name="Liolios K."/>
            <person name="Pagani I."/>
            <person name="Ivanova N."/>
            <person name="Huntemann M."/>
            <person name="Mavromatis K."/>
            <person name="Mikhailova N."/>
            <person name="Pati A."/>
            <person name="Chen A."/>
            <person name="Palaniappan K."/>
            <person name="Land M."/>
            <person name="Hauser L."/>
            <person name="Brambilla E.M."/>
            <person name="Rohde M."/>
            <person name="Verbarg S."/>
            <person name="Goker M."/>
            <person name="Bristow J."/>
            <person name="Eisen J.A."/>
            <person name="Markowitz V."/>
            <person name="Hugenholtz P."/>
            <person name="Kyrpides N.C."/>
            <person name="Klenk H.P."/>
            <person name="Woyke T."/>
        </authorList>
    </citation>
    <scope>NUCLEOTIDE SEQUENCE [LARGE SCALE GENOMIC DNA]</scope>
    <source>
        <strain evidence="3">ATCC 27775 / DSM 1100 / LMG 10767 / O</strain>
    </source>
</reference>
<keyword evidence="3" id="KW-1185">Reference proteome</keyword>
<keyword evidence="1" id="KW-0732">Signal</keyword>
<organism evidence="2 3">
    <name type="scientific">Haliscomenobacter hydrossis (strain ATCC 27775 / DSM 1100 / LMG 10767 / O)</name>
    <dbReference type="NCBI Taxonomy" id="760192"/>
    <lineage>
        <taxon>Bacteria</taxon>
        <taxon>Pseudomonadati</taxon>
        <taxon>Bacteroidota</taxon>
        <taxon>Saprospiria</taxon>
        <taxon>Saprospirales</taxon>
        <taxon>Haliscomenobacteraceae</taxon>
        <taxon>Haliscomenobacter</taxon>
    </lineage>
</organism>
<dbReference type="Proteomes" id="UP000008461">
    <property type="component" value="Chromosome"/>
</dbReference>
<dbReference type="KEGG" id="hhy:Halhy_0314"/>
<evidence type="ECO:0000256" key="1">
    <source>
        <dbReference type="SAM" id="SignalP"/>
    </source>
</evidence>
<dbReference type="OrthoDB" id="644207at2"/>
<dbReference type="Gene3D" id="2.40.300.10">
    <property type="entry name" value="Head decoration protein D"/>
    <property type="match status" value="1"/>
</dbReference>
<dbReference type="AlphaFoldDB" id="F4KW28"/>
<evidence type="ECO:0000313" key="3">
    <source>
        <dbReference type="Proteomes" id="UP000008461"/>
    </source>
</evidence>
<feature type="signal peptide" evidence="1">
    <location>
        <begin position="1"/>
        <end position="21"/>
    </location>
</feature>
<reference key="2">
    <citation type="submission" date="2011-04" db="EMBL/GenBank/DDBJ databases">
        <title>Complete sequence of chromosome of Haliscomenobacter hydrossis DSM 1100.</title>
        <authorList>
            <consortium name="US DOE Joint Genome Institute (JGI-PGF)"/>
            <person name="Lucas S."/>
            <person name="Han J."/>
            <person name="Lapidus A."/>
            <person name="Bruce D."/>
            <person name="Goodwin L."/>
            <person name="Pitluck S."/>
            <person name="Peters L."/>
            <person name="Kyrpides N."/>
            <person name="Mavromatis K."/>
            <person name="Ivanova N."/>
            <person name="Ovchinnikova G."/>
            <person name="Pagani I."/>
            <person name="Daligault H."/>
            <person name="Detter J.C."/>
            <person name="Han C."/>
            <person name="Land M."/>
            <person name="Hauser L."/>
            <person name="Markowitz V."/>
            <person name="Cheng J.-F."/>
            <person name="Hugenholtz P."/>
            <person name="Woyke T."/>
            <person name="Wu D."/>
            <person name="Verbarg S."/>
            <person name="Frueling A."/>
            <person name="Brambilla E."/>
            <person name="Klenk H.-P."/>
            <person name="Eisen J.A."/>
        </authorList>
    </citation>
    <scope>NUCLEOTIDE SEQUENCE</scope>
    <source>
        <strain>DSM 1100</strain>
    </source>
</reference>
<dbReference type="eggNOG" id="COG5295">
    <property type="taxonomic scope" value="Bacteria"/>
</dbReference>
<evidence type="ECO:0000313" key="2">
    <source>
        <dbReference type="EMBL" id="AEE48226.1"/>
    </source>
</evidence>
<name>F4KW28_HALH1</name>
<dbReference type="EMBL" id="CP002691">
    <property type="protein sequence ID" value="AEE48226.1"/>
    <property type="molecule type" value="Genomic_DNA"/>
</dbReference>
<gene>
    <name evidence="2" type="ordered locus">Halhy_0314</name>
</gene>
<dbReference type="STRING" id="760192.Halhy_0314"/>
<protein>
    <submittedName>
        <fullName evidence="2">Uncharacterized protein</fullName>
    </submittedName>
</protein>
<dbReference type="HOGENOM" id="CLU_451837_0_0_10"/>
<sequence>MKKILLSLIFANLIGVLVLTAQSTSQGMNYQAVARDASGQIIANLPISLKISLVSKNGSQAEYFSETHQVQTDNNGLFKIIIGEGKDASGKLSEVPWSKDQVWLNIALDTKGGKNYNLVSSAKLLSVPYAFHAATASQIVEGATAIDLPIEKNQSIYWTTGGNTNTRPATHFMGTRDNQDVVFKTNNTTRVILTKGGQMQVKSGVSGADSDPASYPITVQGSRQGIYIMVNESRDNDNNFVTFADPNGIWGRIEGQTIPELEASSEYQTQVALFTLQAISLAAQVIAFGAEAIGLAASGLGAAAAVGAAANAIALGIEAASLATEWATWESDLKANIGVTYESGAGDYAEWLERKKDERDLHYGEIVGVQGGFVSLNTTGVDHYMVVSKRPIVLGNVPQPEKEQNFEKVAFMGQVPVKVVGAVAVGDYIIPSGNNDGLGVAIHPADMKLGDYAKIVGVAWQAAKEAPINYVNVAVGINTNDLTRKVDELNQKVESILAYLEGKAPLQTDGSVLNAAATAKPQTTFSKLYSDEEFDQMIDNNADFLTQMYAEAKVQLIKQGYDANKNPKMFEMLDNPLPFIKEVRRNPAYITQWAMVDQKIKSKK</sequence>